<evidence type="ECO:0000313" key="3">
    <source>
        <dbReference type="Proteomes" id="UP000268084"/>
    </source>
</evidence>
<dbReference type="KEGG" id="nak:EH165_09530"/>
<proteinExistence type="predicted"/>
<dbReference type="RefSeq" id="WP_124799252.1">
    <property type="nucleotide sequence ID" value="NZ_CP034170.1"/>
</dbReference>
<feature type="compositionally biased region" description="Acidic residues" evidence="1">
    <location>
        <begin position="143"/>
        <end position="153"/>
    </location>
</feature>
<evidence type="ECO:0000256" key="1">
    <source>
        <dbReference type="SAM" id="MobiDB-lite"/>
    </source>
</evidence>
<feature type="region of interest" description="Disordered" evidence="1">
    <location>
        <begin position="142"/>
        <end position="167"/>
    </location>
</feature>
<dbReference type="AlphaFoldDB" id="A0A3G8ZM48"/>
<reference evidence="2 3" key="2">
    <citation type="submission" date="2018-12" db="EMBL/GenBank/DDBJ databases">
        <title>Nakamurella antarcticus sp. nov., isolated from Antarctica South Shetland Islands soil.</title>
        <authorList>
            <person name="Peng F."/>
        </authorList>
    </citation>
    <scope>NUCLEOTIDE SEQUENCE [LARGE SCALE GENOMIC DNA]</scope>
    <source>
        <strain evidence="2 3">S14-144</strain>
    </source>
</reference>
<gene>
    <name evidence="2" type="ORF">EH165_09530</name>
</gene>
<keyword evidence="3" id="KW-1185">Reference proteome</keyword>
<reference evidence="2 3" key="1">
    <citation type="submission" date="2018-11" db="EMBL/GenBank/DDBJ databases">
        <authorList>
            <person name="Da X."/>
        </authorList>
    </citation>
    <scope>NUCLEOTIDE SEQUENCE [LARGE SCALE GENOMIC DNA]</scope>
    <source>
        <strain evidence="2 3">S14-144</strain>
    </source>
</reference>
<dbReference type="OrthoDB" id="3268479at2"/>
<dbReference type="Pfam" id="PF09438">
    <property type="entry name" value="DUF2017"/>
    <property type="match status" value="1"/>
</dbReference>
<dbReference type="InterPro" id="IPR018561">
    <property type="entry name" value="AosR"/>
</dbReference>
<organism evidence="2 3">
    <name type="scientific">Nakamurella antarctica</name>
    <dbReference type="NCBI Taxonomy" id="1902245"/>
    <lineage>
        <taxon>Bacteria</taxon>
        <taxon>Bacillati</taxon>
        <taxon>Actinomycetota</taxon>
        <taxon>Actinomycetes</taxon>
        <taxon>Nakamurellales</taxon>
        <taxon>Nakamurellaceae</taxon>
        <taxon>Nakamurella</taxon>
    </lineage>
</organism>
<sequence>MASFKRHRGHIVGHLEPAESQLLADLMNQIRQMLAGRRAQAPLDPLDAITGMATAPSTAPEDPALARLLPDFHRSDADLAGGMRMLYEPELLAAKDAAAIALLDSLPLGGGAVRLDPDEAQTWAAALNDVRLALGVRLNITSDDGEPDLEREELEGRVPPCSTSTVG</sequence>
<protein>
    <submittedName>
        <fullName evidence="2">DUF2017 domain-containing protein</fullName>
    </submittedName>
</protein>
<accession>A0A3G8ZM48</accession>
<dbReference type="EMBL" id="CP034170">
    <property type="protein sequence ID" value="AZI58343.1"/>
    <property type="molecule type" value="Genomic_DNA"/>
</dbReference>
<dbReference type="Proteomes" id="UP000268084">
    <property type="component" value="Chromosome"/>
</dbReference>
<name>A0A3G8ZM48_9ACTN</name>
<evidence type="ECO:0000313" key="2">
    <source>
        <dbReference type="EMBL" id="AZI58343.1"/>
    </source>
</evidence>